<evidence type="ECO:0000256" key="1">
    <source>
        <dbReference type="SAM" id="MobiDB-lite"/>
    </source>
</evidence>
<organism evidence="2 3">
    <name type="scientific">Malassezia yamatoensis</name>
    <dbReference type="NCBI Taxonomy" id="253288"/>
    <lineage>
        <taxon>Eukaryota</taxon>
        <taxon>Fungi</taxon>
        <taxon>Dikarya</taxon>
        <taxon>Basidiomycota</taxon>
        <taxon>Ustilaginomycotina</taxon>
        <taxon>Malasseziomycetes</taxon>
        <taxon>Malasseziales</taxon>
        <taxon>Malasseziaceae</taxon>
        <taxon>Malassezia</taxon>
    </lineage>
</organism>
<evidence type="ECO:0000313" key="2">
    <source>
        <dbReference type="EMBL" id="WFC99841.1"/>
    </source>
</evidence>
<dbReference type="AlphaFoldDB" id="A0AAJ5YU74"/>
<evidence type="ECO:0000313" key="3">
    <source>
        <dbReference type="Proteomes" id="UP001219567"/>
    </source>
</evidence>
<name>A0AAJ5YU74_9BASI</name>
<feature type="region of interest" description="Disordered" evidence="1">
    <location>
        <begin position="24"/>
        <end position="46"/>
    </location>
</feature>
<gene>
    <name evidence="2" type="ORF">MYAM1_002587</name>
</gene>
<keyword evidence="3" id="KW-1185">Reference proteome</keyword>
<reference evidence="2 3" key="1">
    <citation type="submission" date="2023-03" db="EMBL/GenBank/DDBJ databases">
        <title>Mating type loci evolution in Malassezia.</title>
        <authorList>
            <person name="Coelho M.A."/>
        </authorList>
    </citation>
    <scope>NUCLEOTIDE SEQUENCE [LARGE SCALE GENOMIC DNA]</scope>
    <source>
        <strain evidence="2 3">CBS 9725</strain>
    </source>
</reference>
<accession>A0AAJ5YU74</accession>
<proteinExistence type="predicted"/>
<dbReference type="Proteomes" id="UP001219567">
    <property type="component" value="Chromosome 3"/>
</dbReference>
<sequence length="249" mass="28149">MEQTQARDSVSLSDCSCTTPELQFSTYSQRDDEGVSTADTTPSFLVGDNGPDPQFVEAPMPDDNHHWQLLMPNIGMLFGESNDCASFDHDTNVIPSSIETPPWPNQDLVLPGAQGMRSCVIPGSKRVSKVVNLENKRKPGQERRIDPSVPSYRPIPLLSMDPRQLTYTTQFKQEALRTWLLERRALLQKLREDVTKDRLRLQHETACLDEIPARVAQRIDTLRRMSSTFSDAPPLWDVATLLEQDILCL</sequence>
<dbReference type="EMBL" id="CP119945">
    <property type="protein sequence ID" value="WFC99841.1"/>
    <property type="molecule type" value="Genomic_DNA"/>
</dbReference>
<protein>
    <submittedName>
        <fullName evidence="2">Uncharacterized protein</fullName>
    </submittedName>
</protein>